<sequence length="248" mass="28840">MSNLTILRTYAKAAPESLPASLLFKHSAKNITIFDAYPKSIFHFLILPRIKEPRLNATVLSNLKSLINGDKGLAKEVISSLDEEAKTVKKEIQEEMLERYGFKWDVWIGFHGAPSMDHLHLHVISADLISEKLKNKKHYNSFHPKLGFFLHIDEVLSWFDADPTYYMGMVKQFKPSKFEPILKDKLACFHCEMEMKNMPTLKSHLQEEWDKLERRSRDSAKRKRKLEERADSQSTNDNEQNSRADSVF</sequence>
<dbReference type="OrthoDB" id="3512845at2759"/>
<comment type="caution">
    <text evidence="3">The sequence shown here is derived from an EMBL/GenBank/DDBJ whole genome shotgun (WGS) entry which is preliminary data.</text>
</comment>
<keyword evidence="4" id="KW-1185">Reference proteome</keyword>
<accession>A0A9P5NRC2</accession>
<dbReference type="Proteomes" id="UP000724874">
    <property type="component" value="Unassembled WGS sequence"/>
</dbReference>
<dbReference type="GO" id="GO:0033699">
    <property type="term" value="F:DNA 5'-adenosine monophosphate hydrolase activity"/>
    <property type="evidence" value="ECO:0007669"/>
    <property type="project" value="TreeGrafter"/>
</dbReference>
<evidence type="ECO:0000256" key="1">
    <source>
        <dbReference type="SAM" id="MobiDB-lite"/>
    </source>
</evidence>
<proteinExistence type="predicted"/>
<dbReference type="PANTHER" id="PTHR12486:SF4">
    <property type="entry name" value="APRATAXIN"/>
    <property type="match status" value="1"/>
</dbReference>
<dbReference type="GO" id="GO:1990165">
    <property type="term" value="F:single-strand break-containing DNA binding"/>
    <property type="evidence" value="ECO:0007669"/>
    <property type="project" value="TreeGrafter"/>
</dbReference>
<protein>
    <submittedName>
        <fullName evidence="3">HIT-like domain-containing protein</fullName>
    </submittedName>
</protein>
<dbReference type="GO" id="GO:0005634">
    <property type="term" value="C:nucleus"/>
    <property type="evidence" value="ECO:0007669"/>
    <property type="project" value="TreeGrafter"/>
</dbReference>
<feature type="region of interest" description="Disordered" evidence="1">
    <location>
        <begin position="209"/>
        <end position="248"/>
    </location>
</feature>
<dbReference type="GO" id="GO:0030983">
    <property type="term" value="F:mismatched DNA binding"/>
    <property type="evidence" value="ECO:0007669"/>
    <property type="project" value="TreeGrafter"/>
</dbReference>
<dbReference type="SUPFAM" id="SSF54197">
    <property type="entry name" value="HIT-like"/>
    <property type="match status" value="1"/>
</dbReference>
<dbReference type="Pfam" id="PF16278">
    <property type="entry name" value="zf-C2HE"/>
    <property type="match status" value="1"/>
</dbReference>
<dbReference type="InterPro" id="IPR032566">
    <property type="entry name" value="Znf-C2HE"/>
</dbReference>
<dbReference type="AlphaFoldDB" id="A0A9P5NRC2"/>
<gene>
    <name evidence="3" type="ORF">CPB84DRAFT_894475</name>
</gene>
<dbReference type="InterPro" id="IPR036265">
    <property type="entry name" value="HIT-like_sf"/>
</dbReference>
<dbReference type="Gene3D" id="3.30.428.10">
    <property type="entry name" value="HIT-like"/>
    <property type="match status" value="1"/>
</dbReference>
<name>A0A9P5NRC2_GYMJU</name>
<feature type="compositionally biased region" description="Basic and acidic residues" evidence="1">
    <location>
        <begin position="209"/>
        <end position="231"/>
    </location>
</feature>
<feature type="domain" description="Aprataxin C2HE/C2H2/C2HC zinc finger" evidence="2">
    <location>
        <begin position="146"/>
        <end position="211"/>
    </location>
</feature>
<dbReference type="GO" id="GO:0000012">
    <property type="term" value="P:single strand break repair"/>
    <property type="evidence" value="ECO:0007669"/>
    <property type="project" value="TreeGrafter"/>
</dbReference>
<evidence type="ECO:0000313" key="3">
    <source>
        <dbReference type="EMBL" id="KAF8902081.1"/>
    </source>
</evidence>
<dbReference type="PANTHER" id="PTHR12486">
    <property type="entry name" value="APRATAXIN-RELATED"/>
    <property type="match status" value="1"/>
</dbReference>
<dbReference type="GO" id="GO:0003725">
    <property type="term" value="F:double-stranded RNA binding"/>
    <property type="evidence" value="ECO:0007669"/>
    <property type="project" value="TreeGrafter"/>
</dbReference>
<feature type="compositionally biased region" description="Polar residues" evidence="1">
    <location>
        <begin position="232"/>
        <end position="248"/>
    </location>
</feature>
<evidence type="ECO:0000313" key="4">
    <source>
        <dbReference type="Proteomes" id="UP000724874"/>
    </source>
</evidence>
<dbReference type="Pfam" id="PF11969">
    <property type="entry name" value="DcpS_C"/>
    <property type="match status" value="1"/>
</dbReference>
<reference evidence="3" key="1">
    <citation type="submission" date="2020-11" db="EMBL/GenBank/DDBJ databases">
        <authorList>
            <consortium name="DOE Joint Genome Institute"/>
            <person name="Ahrendt S."/>
            <person name="Riley R."/>
            <person name="Andreopoulos W."/>
            <person name="LaButti K."/>
            <person name="Pangilinan J."/>
            <person name="Ruiz-duenas F.J."/>
            <person name="Barrasa J.M."/>
            <person name="Sanchez-Garcia M."/>
            <person name="Camarero S."/>
            <person name="Miyauchi S."/>
            <person name="Serrano A."/>
            <person name="Linde D."/>
            <person name="Babiker R."/>
            <person name="Drula E."/>
            <person name="Ayuso-Fernandez I."/>
            <person name="Pacheco R."/>
            <person name="Padilla G."/>
            <person name="Ferreira P."/>
            <person name="Barriuso J."/>
            <person name="Kellner H."/>
            <person name="Castanera R."/>
            <person name="Alfaro M."/>
            <person name="Ramirez L."/>
            <person name="Pisabarro A.G."/>
            <person name="Kuo A."/>
            <person name="Tritt A."/>
            <person name="Lipzen A."/>
            <person name="He G."/>
            <person name="Yan M."/>
            <person name="Ng V."/>
            <person name="Cullen D."/>
            <person name="Martin F."/>
            <person name="Rosso M.-N."/>
            <person name="Henrissat B."/>
            <person name="Hibbett D."/>
            <person name="Martinez A.T."/>
            <person name="Grigoriev I.V."/>
        </authorList>
    </citation>
    <scope>NUCLEOTIDE SEQUENCE</scope>
    <source>
        <strain evidence="3">AH 44721</strain>
    </source>
</reference>
<dbReference type="EMBL" id="JADNYJ010000038">
    <property type="protein sequence ID" value="KAF8902081.1"/>
    <property type="molecule type" value="Genomic_DNA"/>
</dbReference>
<organism evidence="3 4">
    <name type="scientific">Gymnopilus junonius</name>
    <name type="common">Spectacular rustgill mushroom</name>
    <name type="synonym">Gymnopilus spectabilis subsp. junonius</name>
    <dbReference type="NCBI Taxonomy" id="109634"/>
    <lineage>
        <taxon>Eukaryota</taxon>
        <taxon>Fungi</taxon>
        <taxon>Dikarya</taxon>
        <taxon>Basidiomycota</taxon>
        <taxon>Agaricomycotina</taxon>
        <taxon>Agaricomycetes</taxon>
        <taxon>Agaricomycetidae</taxon>
        <taxon>Agaricales</taxon>
        <taxon>Agaricineae</taxon>
        <taxon>Hymenogastraceae</taxon>
        <taxon>Gymnopilus</taxon>
    </lineage>
</organism>
<evidence type="ECO:0000259" key="2">
    <source>
        <dbReference type="Pfam" id="PF16278"/>
    </source>
</evidence>
<dbReference type="GO" id="GO:0003697">
    <property type="term" value="F:single-stranded DNA binding"/>
    <property type="evidence" value="ECO:0007669"/>
    <property type="project" value="TreeGrafter"/>
</dbReference>